<proteinExistence type="predicted"/>
<evidence type="ECO:0000313" key="2">
    <source>
        <dbReference type="Proteomes" id="UP000724686"/>
    </source>
</evidence>
<organism evidence="1 2">
    <name type="scientific">Leptospira ainlahdjerensis</name>
    <dbReference type="NCBI Taxonomy" id="2810033"/>
    <lineage>
        <taxon>Bacteria</taxon>
        <taxon>Pseudomonadati</taxon>
        <taxon>Spirochaetota</taxon>
        <taxon>Spirochaetia</taxon>
        <taxon>Leptospirales</taxon>
        <taxon>Leptospiraceae</taxon>
        <taxon>Leptospira</taxon>
    </lineage>
</organism>
<dbReference type="Proteomes" id="UP000724686">
    <property type="component" value="Unassembled WGS sequence"/>
</dbReference>
<protein>
    <recommendedName>
        <fullName evidence="3">Lipoprotein</fullName>
    </recommendedName>
</protein>
<name>A0ABS2UF62_9LEPT</name>
<gene>
    <name evidence="1" type="ORF">JWG45_17885</name>
</gene>
<reference evidence="1 2" key="1">
    <citation type="submission" date="2021-02" db="EMBL/GenBank/DDBJ databases">
        <title>Leptospira ainlahdjerensis sp. nov., Leptospira ainazelensis sp. nov., Leptospira abararensis sp. nov. and Leptospira chreensis sp. nov., four new species isolated from water sources in Algeria.</title>
        <authorList>
            <person name="Amara Korba A."/>
            <person name="Kainiu M."/>
            <person name="Vincent A.T."/>
            <person name="Mariet J.-F."/>
            <person name="Veyrier F.J."/>
            <person name="Goarant C."/>
            <person name="Picardeau M."/>
        </authorList>
    </citation>
    <scope>NUCLEOTIDE SEQUENCE [LARGE SCALE GENOMIC DNA]</scope>
    <source>
        <strain evidence="1 2">201903070</strain>
    </source>
</reference>
<keyword evidence="2" id="KW-1185">Reference proteome</keyword>
<comment type="caution">
    <text evidence="1">The sequence shown here is derived from an EMBL/GenBank/DDBJ whole genome shotgun (WGS) entry which is preliminary data.</text>
</comment>
<evidence type="ECO:0008006" key="3">
    <source>
        <dbReference type="Google" id="ProtNLM"/>
    </source>
</evidence>
<dbReference type="EMBL" id="JAFFPU010000073">
    <property type="protein sequence ID" value="MBM9579021.1"/>
    <property type="molecule type" value="Genomic_DNA"/>
</dbReference>
<evidence type="ECO:0000313" key="1">
    <source>
        <dbReference type="EMBL" id="MBM9579021.1"/>
    </source>
</evidence>
<dbReference type="PROSITE" id="PS51257">
    <property type="entry name" value="PROKAR_LIPOPROTEIN"/>
    <property type="match status" value="1"/>
</dbReference>
<sequence length="241" mass="25615">MNQLKSVLVGLSILGIVSCGQGRGDDNKDIAALAVLVQTGGEQKVQDQTKLLYSALYPAPANATSSSARVSDDVSYSPHPFTSATVSPCQLSGTQSIDGTVTSNGSSLNFTDLIWTYDNCKQNTAGVSVDANGIAIPVAVTYNGTLIRSVNVTTTRTVSGTKTIFVTNGTDKIRSSNYTVDNERFPEFDLTFTGKDCTFEQVEYLPGKYKGVLENNVVVTGTIGGKIVNTSFHYTIHFGGN</sequence>
<dbReference type="RefSeq" id="WP_205280987.1">
    <property type="nucleotide sequence ID" value="NZ_JAFFPU010000073.1"/>
</dbReference>
<accession>A0ABS2UF62</accession>